<dbReference type="PANTHER" id="PTHR12236">
    <property type="entry name" value="STRUCTURAL CONTITUENT OF CUTICLE"/>
    <property type="match status" value="1"/>
</dbReference>
<proteinExistence type="predicted"/>
<feature type="compositionally biased region" description="Polar residues" evidence="4">
    <location>
        <begin position="139"/>
        <end position="158"/>
    </location>
</feature>
<accession>A0ABM3MG85</accession>
<evidence type="ECO:0000313" key="6">
    <source>
        <dbReference type="Proteomes" id="UP001652740"/>
    </source>
</evidence>
<feature type="compositionally biased region" description="Basic and acidic residues" evidence="4">
    <location>
        <begin position="125"/>
        <end position="138"/>
    </location>
</feature>
<protein>
    <submittedName>
        <fullName evidence="7">Cuticle protein 19-like isoform X1</fullName>
    </submittedName>
</protein>
<dbReference type="GeneID" id="113511867"/>
<dbReference type="Proteomes" id="UP001652740">
    <property type="component" value="Unplaced"/>
</dbReference>
<dbReference type="PROSITE" id="PS00233">
    <property type="entry name" value="CHIT_BIND_RR_1"/>
    <property type="match status" value="1"/>
</dbReference>
<dbReference type="Pfam" id="PF00379">
    <property type="entry name" value="Chitin_bind_4"/>
    <property type="match status" value="1"/>
</dbReference>
<organism evidence="6 7">
    <name type="scientific">Galleria mellonella</name>
    <name type="common">Greater wax moth</name>
    <dbReference type="NCBI Taxonomy" id="7137"/>
    <lineage>
        <taxon>Eukaryota</taxon>
        <taxon>Metazoa</taxon>
        <taxon>Ecdysozoa</taxon>
        <taxon>Arthropoda</taxon>
        <taxon>Hexapoda</taxon>
        <taxon>Insecta</taxon>
        <taxon>Pterygota</taxon>
        <taxon>Neoptera</taxon>
        <taxon>Endopterygota</taxon>
        <taxon>Lepidoptera</taxon>
        <taxon>Glossata</taxon>
        <taxon>Ditrysia</taxon>
        <taxon>Pyraloidea</taxon>
        <taxon>Pyralidae</taxon>
        <taxon>Galleriinae</taxon>
        <taxon>Galleria</taxon>
    </lineage>
</organism>
<evidence type="ECO:0000256" key="5">
    <source>
        <dbReference type="SAM" id="SignalP"/>
    </source>
</evidence>
<evidence type="ECO:0000256" key="1">
    <source>
        <dbReference type="ARBA" id="ARBA00022460"/>
    </source>
</evidence>
<dbReference type="InterPro" id="IPR051217">
    <property type="entry name" value="Insect_Cuticle_Struc_Prot"/>
</dbReference>
<keyword evidence="6" id="KW-1185">Reference proteome</keyword>
<dbReference type="RefSeq" id="XP_052750427.1">
    <property type="nucleotide sequence ID" value="XM_052894467.1"/>
</dbReference>
<keyword evidence="2 5" id="KW-0732">Signal</keyword>
<evidence type="ECO:0000256" key="4">
    <source>
        <dbReference type="SAM" id="MobiDB-lite"/>
    </source>
</evidence>
<keyword evidence="1 3" id="KW-0193">Cuticle</keyword>
<dbReference type="PANTHER" id="PTHR12236:SF95">
    <property type="entry name" value="CUTICULAR PROTEIN 76BD, ISOFORM C-RELATED"/>
    <property type="match status" value="1"/>
</dbReference>
<dbReference type="InterPro" id="IPR031311">
    <property type="entry name" value="CHIT_BIND_RR_consensus"/>
</dbReference>
<dbReference type="PRINTS" id="PR00947">
    <property type="entry name" value="CUTICLE"/>
</dbReference>
<dbReference type="InterPro" id="IPR000618">
    <property type="entry name" value="Insect_cuticle"/>
</dbReference>
<evidence type="ECO:0000256" key="3">
    <source>
        <dbReference type="PROSITE-ProRule" id="PRU00497"/>
    </source>
</evidence>
<reference evidence="7" key="1">
    <citation type="submission" date="2025-08" db="UniProtKB">
        <authorList>
            <consortium name="RefSeq"/>
        </authorList>
    </citation>
    <scope>IDENTIFICATION</scope>
    <source>
        <tissue evidence="7">Whole larvae</tissue>
    </source>
</reference>
<sequence>MNLVYFKMLLLTNGWVLAEGSPVAMLQHATSSQSIVFHPSSATTSPPSVSAQSPEDLYAANEPKYEYKYEVSDHQTGDRKSHWETRDGDRVRGVYTLYEPDGALRTVEYSADAIHGFNAVVKRDEPTRHQHSHHDFSHKSSTNSNIQDSYNASPSLTGLTEERNGYLSSTNEKKHSGYHASNTPYDSTIGFTVNHSTKNSGSSFKLF</sequence>
<feature type="compositionally biased region" description="Polar residues" evidence="4">
    <location>
        <begin position="179"/>
        <end position="190"/>
    </location>
</feature>
<dbReference type="PROSITE" id="PS51155">
    <property type="entry name" value="CHIT_BIND_RR_2"/>
    <property type="match status" value="1"/>
</dbReference>
<feature type="chain" id="PRO_5045704519" evidence="5">
    <location>
        <begin position="19"/>
        <end position="207"/>
    </location>
</feature>
<evidence type="ECO:0000313" key="7">
    <source>
        <dbReference type="RefSeq" id="XP_052750427.1"/>
    </source>
</evidence>
<gene>
    <name evidence="7" type="primary">LOC113511867</name>
</gene>
<name>A0ABM3MG85_GALME</name>
<feature type="signal peptide" evidence="5">
    <location>
        <begin position="1"/>
        <end position="18"/>
    </location>
</feature>
<evidence type="ECO:0000256" key="2">
    <source>
        <dbReference type="ARBA" id="ARBA00022729"/>
    </source>
</evidence>
<feature type="region of interest" description="Disordered" evidence="4">
    <location>
        <begin position="125"/>
        <end position="190"/>
    </location>
</feature>